<comment type="subcellular location">
    <subcellularLocation>
        <location evidence="1">Membrane</location>
        <topology evidence="1">Multi-pass membrane protein</topology>
    </subcellularLocation>
</comment>
<dbReference type="Pfam" id="PF13564">
    <property type="entry name" value="DoxX_2"/>
    <property type="match status" value="1"/>
</dbReference>
<reference evidence="5" key="1">
    <citation type="submission" date="2019-07" db="EMBL/GenBank/DDBJ databases">
        <title>Genomic Encyclopedia of Type Strains, Phase IV (KMG-IV): sequencing the most valuable type-strain genomes for metagenomic binning, comparative biology and taxonomic classification.</title>
        <authorList>
            <person name="Goeker M."/>
        </authorList>
    </citation>
    <scope>NUCLEOTIDE SEQUENCE</scope>
    <source>
        <strain evidence="5">DSM 44596</strain>
    </source>
</reference>
<evidence type="ECO:0000313" key="5">
    <source>
        <dbReference type="EMBL" id="TYQ03097.1"/>
    </source>
</evidence>
<accession>A0A652YNB8</accession>
<evidence type="ECO:0000256" key="2">
    <source>
        <dbReference type="ARBA" id="ARBA00022692"/>
    </source>
</evidence>
<dbReference type="GO" id="GO:0016020">
    <property type="term" value="C:membrane"/>
    <property type="evidence" value="ECO:0007669"/>
    <property type="project" value="UniProtKB-SubCell"/>
</dbReference>
<keyword evidence="2" id="KW-0812">Transmembrane</keyword>
<evidence type="ECO:0000256" key="4">
    <source>
        <dbReference type="ARBA" id="ARBA00023136"/>
    </source>
</evidence>
<name>A0A652YNB8_NOCGL</name>
<sequence length="115" mass="11755">MFILYAVVAVILTATLAGSAYLDITREEKLVDTLTGLGVPEEWIPGLGVIKLVGIVGLLVGLVVPVIGIAAAIGLILYFIGAVAAHLRSGDQNIVPPAMLGLLAVAALVLRIASS</sequence>
<dbReference type="EMBL" id="VNIQ01000005">
    <property type="protein sequence ID" value="TYQ03097.1"/>
    <property type="molecule type" value="Genomic_DNA"/>
</dbReference>
<keyword evidence="3" id="KW-1133">Transmembrane helix</keyword>
<proteinExistence type="predicted"/>
<dbReference type="AlphaFoldDB" id="A0A652YNB8"/>
<keyword evidence="4" id="KW-0472">Membrane</keyword>
<comment type="caution">
    <text evidence="5">The sequence shown here is derived from an EMBL/GenBank/DDBJ whole genome shotgun (WGS) entry which is preliminary data.</text>
</comment>
<dbReference type="InterPro" id="IPR032808">
    <property type="entry name" value="DoxX"/>
</dbReference>
<evidence type="ECO:0000256" key="1">
    <source>
        <dbReference type="ARBA" id="ARBA00004141"/>
    </source>
</evidence>
<organism evidence="5">
    <name type="scientific">Nocardia globerula</name>
    <dbReference type="NCBI Taxonomy" id="1818"/>
    <lineage>
        <taxon>Bacteria</taxon>
        <taxon>Bacillati</taxon>
        <taxon>Actinomycetota</taxon>
        <taxon>Actinomycetes</taxon>
        <taxon>Mycobacteriales</taxon>
        <taxon>Nocardiaceae</taxon>
        <taxon>Nocardia</taxon>
    </lineage>
</organism>
<gene>
    <name evidence="5" type="ORF">FNL38_105247</name>
</gene>
<evidence type="ECO:0000256" key="3">
    <source>
        <dbReference type="ARBA" id="ARBA00022989"/>
    </source>
</evidence>
<protein>
    <submittedName>
        <fullName evidence="5">DoxX-like protein</fullName>
    </submittedName>
</protein>